<evidence type="ECO:0000313" key="2">
    <source>
        <dbReference type="EMBL" id="TEB30404.1"/>
    </source>
</evidence>
<evidence type="ECO:0000256" key="1">
    <source>
        <dbReference type="SAM" id="MobiDB-lite"/>
    </source>
</evidence>
<gene>
    <name evidence="2" type="ORF">FA13DRAFT_1857083</name>
</gene>
<keyword evidence="3" id="KW-1185">Reference proteome</keyword>
<dbReference type="AlphaFoldDB" id="A0A4Y7T8X8"/>
<feature type="region of interest" description="Disordered" evidence="1">
    <location>
        <begin position="197"/>
        <end position="233"/>
    </location>
</feature>
<sequence>MSDPLVFCVDPHCHGLVQPPAGAVAPAISQKPVHALRSVKGIPWPRPTDDKAAVFTKAPKSKPTFPWDFYVCDIVEGLAAVGEILSRDARGKGITRTIPKVFDGATYNTKQYNKFKETFEKVSEKLLQEYVEYGRQDRGEYVRLWEAVHKRQMMLEWVHGSSASAGAESESTTKPAASMHRCSFCELRFPGLVEKQSHEGHQHNYNPSTAIGPDSWRTPLEPPTPDSSVPLYPSVHHAYHHLS</sequence>
<evidence type="ECO:0000313" key="3">
    <source>
        <dbReference type="Proteomes" id="UP000298030"/>
    </source>
</evidence>
<reference evidence="2 3" key="1">
    <citation type="journal article" date="2019" name="Nat. Ecol. Evol.">
        <title>Megaphylogeny resolves global patterns of mushroom evolution.</title>
        <authorList>
            <person name="Varga T."/>
            <person name="Krizsan K."/>
            <person name="Foldi C."/>
            <person name="Dima B."/>
            <person name="Sanchez-Garcia M."/>
            <person name="Sanchez-Ramirez S."/>
            <person name="Szollosi G.J."/>
            <person name="Szarkandi J.G."/>
            <person name="Papp V."/>
            <person name="Albert L."/>
            <person name="Andreopoulos W."/>
            <person name="Angelini C."/>
            <person name="Antonin V."/>
            <person name="Barry K.W."/>
            <person name="Bougher N.L."/>
            <person name="Buchanan P."/>
            <person name="Buyck B."/>
            <person name="Bense V."/>
            <person name="Catcheside P."/>
            <person name="Chovatia M."/>
            <person name="Cooper J."/>
            <person name="Damon W."/>
            <person name="Desjardin D."/>
            <person name="Finy P."/>
            <person name="Geml J."/>
            <person name="Haridas S."/>
            <person name="Hughes K."/>
            <person name="Justo A."/>
            <person name="Karasinski D."/>
            <person name="Kautmanova I."/>
            <person name="Kiss B."/>
            <person name="Kocsube S."/>
            <person name="Kotiranta H."/>
            <person name="LaButti K.M."/>
            <person name="Lechner B.E."/>
            <person name="Liimatainen K."/>
            <person name="Lipzen A."/>
            <person name="Lukacs Z."/>
            <person name="Mihaltcheva S."/>
            <person name="Morgado L.N."/>
            <person name="Niskanen T."/>
            <person name="Noordeloos M.E."/>
            <person name="Ohm R.A."/>
            <person name="Ortiz-Santana B."/>
            <person name="Ovrebo C."/>
            <person name="Racz N."/>
            <person name="Riley R."/>
            <person name="Savchenko A."/>
            <person name="Shiryaev A."/>
            <person name="Soop K."/>
            <person name="Spirin V."/>
            <person name="Szebenyi C."/>
            <person name="Tomsovsky M."/>
            <person name="Tulloss R.E."/>
            <person name="Uehling J."/>
            <person name="Grigoriev I.V."/>
            <person name="Vagvolgyi C."/>
            <person name="Papp T."/>
            <person name="Martin F.M."/>
            <person name="Miettinen O."/>
            <person name="Hibbett D.S."/>
            <person name="Nagy L.G."/>
        </authorList>
    </citation>
    <scope>NUCLEOTIDE SEQUENCE [LARGE SCALE GENOMIC DNA]</scope>
    <source>
        <strain evidence="2 3">FP101781</strain>
    </source>
</reference>
<dbReference type="EMBL" id="QPFP01000023">
    <property type="protein sequence ID" value="TEB30404.1"/>
    <property type="molecule type" value="Genomic_DNA"/>
</dbReference>
<organism evidence="2 3">
    <name type="scientific">Coprinellus micaceus</name>
    <name type="common">Glistening ink-cap mushroom</name>
    <name type="synonym">Coprinus micaceus</name>
    <dbReference type="NCBI Taxonomy" id="71717"/>
    <lineage>
        <taxon>Eukaryota</taxon>
        <taxon>Fungi</taxon>
        <taxon>Dikarya</taxon>
        <taxon>Basidiomycota</taxon>
        <taxon>Agaricomycotina</taxon>
        <taxon>Agaricomycetes</taxon>
        <taxon>Agaricomycetidae</taxon>
        <taxon>Agaricales</taxon>
        <taxon>Agaricineae</taxon>
        <taxon>Psathyrellaceae</taxon>
        <taxon>Coprinellus</taxon>
    </lineage>
</organism>
<proteinExistence type="predicted"/>
<name>A0A4Y7T8X8_COPMI</name>
<accession>A0A4Y7T8X8</accession>
<dbReference type="OrthoDB" id="128308at2759"/>
<protein>
    <submittedName>
        <fullName evidence="2">Uncharacterized protein</fullName>
    </submittedName>
</protein>
<dbReference type="Proteomes" id="UP000298030">
    <property type="component" value="Unassembled WGS sequence"/>
</dbReference>
<comment type="caution">
    <text evidence="2">The sequence shown here is derived from an EMBL/GenBank/DDBJ whole genome shotgun (WGS) entry which is preliminary data.</text>
</comment>